<protein>
    <submittedName>
        <fullName evidence="2">Uncharacterized protein</fullName>
    </submittedName>
</protein>
<dbReference type="Proteomes" id="UP000281406">
    <property type="component" value="Unassembled WGS sequence"/>
</dbReference>
<reference evidence="2 3" key="1">
    <citation type="submission" date="2018-10" db="EMBL/GenBank/DDBJ databases">
        <title>Genome assembly for a Yunnan-Guizhou Plateau 3E fish, Anabarilius grahami (Regan), and its evolutionary and genetic applications.</title>
        <authorList>
            <person name="Jiang W."/>
        </authorList>
    </citation>
    <scope>NUCLEOTIDE SEQUENCE [LARGE SCALE GENOMIC DNA]</scope>
    <source>
        <strain evidence="2">AG-KIZ</strain>
        <tissue evidence="2">Muscle</tissue>
    </source>
</reference>
<feature type="region of interest" description="Disordered" evidence="1">
    <location>
        <begin position="29"/>
        <end position="65"/>
    </location>
</feature>
<accession>A0A3N0YNJ3</accession>
<comment type="caution">
    <text evidence="2">The sequence shown here is derived from an EMBL/GenBank/DDBJ whole genome shotgun (WGS) entry which is preliminary data.</text>
</comment>
<evidence type="ECO:0000313" key="2">
    <source>
        <dbReference type="EMBL" id="ROL47734.1"/>
    </source>
</evidence>
<sequence length="241" mass="26218">MEVIAMISTHMQSDIDGPRLSVPQVVGSVDRGGQTQSLGSSRGKTARSHHGPQGRIERVSGGWQHGDPTAETTCPFYFWLVAQGVTSRGLDPERPQSGSSAAPQPLEPEAYTLYCEKPWTPGSSPYVIRKEDMDVAQGVSPTCTMRASSVCFMWLPLPFPPWLSSDRGEGKGAAGAQLRITEILAQRALSSVICSQKGQSDPSNVASVWAWPRQKMHASWMSGTLLEQHPCSSFRITYGEQ</sequence>
<dbReference type="AlphaFoldDB" id="A0A3N0YNJ3"/>
<organism evidence="2 3">
    <name type="scientific">Anabarilius grahami</name>
    <name type="common">Kanglang fish</name>
    <name type="synonym">Barilius grahami</name>
    <dbReference type="NCBI Taxonomy" id="495550"/>
    <lineage>
        <taxon>Eukaryota</taxon>
        <taxon>Metazoa</taxon>
        <taxon>Chordata</taxon>
        <taxon>Craniata</taxon>
        <taxon>Vertebrata</taxon>
        <taxon>Euteleostomi</taxon>
        <taxon>Actinopterygii</taxon>
        <taxon>Neopterygii</taxon>
        <taxon>Teleostei</taxon>
        <taxon>Ostariophysi</taxon>
        <taxon>Cypriniformes</taxon>
        <taxon>Xenocyprididae</taxon>
        <taxon>Xenocypridinae</taxon>
        <taxon>Xenocypridinae incertae sedis</taxon>
        <taxon>Anabarilius</taxon>
    </lineage>
</organism>
<dbReference type="EMBL" id="RJVU01035287">
    <property type="protein sequence ID" value="ROL47734.1"/>
    <property type="molecule type" value="Genomic_DNA"/>
</dbReference>
<feature type="compositionally biased region" description="Polar residues" evidence="1">
    <location>
        <begin position="33"/>
        <end position="43"/>
    </location>
</feature>
<proteinExistence type="predicted"/>
<keyword evidence="3" id="KW-1185">Reference proteome</keyword>
<gene>
    <name evidence="2" type="ORF">DPX16_16106</name>
</gene>
<evidence type="ECO:0000313" key="3">
    <source>
        <dbReference type="Proteomes" id="UP000281406"/>
    </source>
</evidence>
<name>A0A3N0YNJ3_ANAGA</name>
<evidence type="ECO:0000256" key="1">
    <source>
        <dbReference type="SAM" id="MobiDB-lite"/>
    </source>
</evidence>